<comment type="caution">
    <text evidence="2">The sequence shown here is derived from an EMBL/GenBank/DDBJ whole genome shotgun (WGS) entry which is preliminary data.</text>
</comment>
<gene>
    <name evidence="2" type="ORF">CEUSTIGMA_g5550.t1</name>
</gene>
<accession>A0A250X4V9</accession>
<name>A0A250X4V9_9CHLO</name>
<dbReference type="AlphaFoldDB" id="A0A250X4V9"/>
<evidence type="ECO:0000313" key="2">
    <source>
        <dbReference type="EMBL" id="GAX78108.1"/>
    </source>
</evidence>
<organism evidence="2 3">
    <name type="scientific">Chlamydomonas eustigma</name>
    <dbReference type="NCBI Taxonomy" id="1157962"/>
    <lineage>
        <taxon>Eukaryota</taxon>
        <taxon>Viridiplantae</taxon>
        <taxon>Chlorophyta</taxon>
        <taxon>core chlorophytes</taxon>
        <taxon>Chlorophyceae</taxon>
        <taxon>CS clade</taxon>
        <taxon>Chlamydomonadales</taxon>
        <taxon>Chlamydomonadaceae</taxon>
        <taxon>Chlamydomonas</taxon>
    </lineage>
</organism>
<feature type="region of interest" description="Disordered" evidence="1">
    <location>
        <begin position="75"/>
        <end position="148"/>
    </location>
</feature>
<proteinExistence type="predicted"/>
<sequence length="184" mass="19485">MAERQTETGMGSREAVVQRNTEGEGRGQGPDLQGVLQAETACHHEHEHAASTTFSPGESSPVIQIITNSNLAHRAIGGVPEGPEDPVELAAMTNPPRAQLKQAGKGKGGSRHPASGYAAAGEDLTEVLSEEEEEASGSDMLSQPIRRAGKTNYIQPTNYSNLQSPFHGQLVSTLCKRVHPLAVT</sequence>
<dbReference type="Proteomes" id="UP000232323">
    <property type="component" value="Unassembled WGS sequence"/>
</dbReference>
<evidence type="ECO:0000256" key="1">
    <source>
        <dbReference type="SAM" id="MobiDB-lite"/>
    </source>
</evidence>
<keyword evidence="3" id="KW-1185">Reference proteome</keyword>
<dbReference type="EMBL" id="BEGY01000029">
    <property type="protein sequence ID" value="GAX78108.1"/>
    <property type="molecule type" value="Genomic_DNA"/>
</dbReference>
<reference evidence="2 3" key="1">
    <citation type="submission" date="2017-08" db="EMBL/GenBank/DDBJ databases">
        <title>Acidophilic green algal genome provides insights into adaptation to an acidic environment.</title>
        <authorList>
            <person name="Hirooka S."/>
            <person name="Hirose Y."/>
            <person name="Kanesaki Y."/>
            <person name="Higuchi S."/>
            <person name="Fujiwara T."/>
            <person name="Onuma R."/>
            <person name="Era A."/>
            <person name="Ohbayashi R."/>
            <person name="Uzuka A."/>
            <person name="Nozaki H."/>
            <person name="Yoshikawa H."/>
            <person name="Miyagishima S.Y."/>
        </authorList>
    </citation>
    <scope>NUCLEOTIDE SEQUENCE [LARGE SCALE GENOMIC DNA]</scope>
    <source>
        <strain evidence="2 3">NIES-2499</strain>
    </source>
</reference>
<evidence type="ECO:0000313" key="3">
    <source>
        <dbReference type="Proteomes" id="UP000232323"/>
    </source>
</evidence>
<feature type="region of interest" description="Disordered" evidence="1">
    <location>
        <begin position="1"/>
        <end position="60"/>
    </location>
</feature>
<feature type="compositionally biased region" description="Acidic residues" evidence="1">
    <location>
        <begin position="123"/>
        <end position="136"/>
    </location>
</feature>
<protein>
    <submittedName>
        <fullName evidence="2">Uncharacterized protein</fullName>
    </submittedName>
</protein>